<name>A0A158PMM9_ANGCS</name>
<dbReference type="PANTHER" id="PTHR21579:SF16">
    <property type="entry name" value="HTRL DOMAIN CONTAINING"/>
    <property type="match status" value="1"/>
</dbReference>
<organism evidence="1">
    <name type="scientific">Angiostrongylus costaricensis</name>
    <name type="common">Nematode worm</name>
    <dbReference type="NCBI Taxonomy" id="334426"/>
    <lineage>
        <taxon>Eukaryota</taxon>
        <taxon>Metazoa</taxon>
        <taxon>Ecdysozoa</taxon>
        <taxon>Nematoda</taxon>
        <taxon>Chromadorea</taxon>
        <taxon>Rhabditida</taxon>
        <taxon>Rhabditina</taxon>
        <taxon>Rhabditomorpha</taxon>
        <taxon>Strongyloidea</taxon>
        <taxon>Metastrongylidae</taxon>
        <taxon>Angiostrongylus</taxon>
    </lineage>
</organism>
<proteinExistence type="predicted"/>
<dbReference type="Pfam" id="PF09612">
    <property type="entry name" value="HtrL_YibB"/>
    <property type="match status" value="1"/>
</dbReference>
<dbReference type="InterPro" id="IPR053291">
    <property type="entry name" value="Ommatidial_diff-associated"/>
</dbReference>
<protein>
    <submittedName>
        <fullName evidence="1">FCP1 homology domain-containing protein</fullName>
    </submittedName>
</protein>
<sequence>LQKIPTTNSTRIAVYRPSPTRSSRLTTIGKTEDPVQNITTFNWLPSTITSTLTSDDSWVFNDFTIVTALIDIGRGEWDRYRRPLEQYHFFMENLLSLQNNMVIFTDKASYDFIHKYRKNMGEMHRTKIHLVTLGDLPLSSHLDVASKLIEEEHRNEQLWRYNWDPAMKDHPESKSAEYDVLVNSKSYFLYNASLEDPFATEFFVWIDAGYGHGNQSVFPYNNKWKPRFPKNRISLIKVCTAILHFHSLFHLFILRDPSSQLLCGSQHLHSIHFSYIHRPHEQSQEDRHKSTDDWVRVIRARKFRNEISVA</sequence>
<dbReference type="PANTHER" id="PTHR21579">
    <property type="entry name" value="PROTEIN TINCAR"/>
    <property type="match status" value="1"/>
</dbReference>
<dbReference type="WBParaSite" id="ACOC_0001303801-mRNA-1">
    <property type="protein sequence ID" value="ACOC_0001303801-mRNA-1"/>
    <property type="gene ID" value="ACOC_0001303801"/>
</dbReference>
<reference evidence="1" key="1">
    <citation type="submission" date="2016-04" db="UniProtKB">
        <authorList>
            <consortium name="WormBaseParasite"/>
        </authorList>
    </citation>
    <scope>IDENTIFICATION</scope>
</reference>
<accession>A0A158PMM9</accession>
<evidence type="ECO:0000313" key="1">
    <source>
        <dbReference type="WBParaSite" id="ACOC_0001303801-mRNA-1"/>
    </source>
</evidence>
<dbReference type="InterPro" id="IPR011735">
    <property type="entry name" value="WlaTC/HtrL_glycosyltransf"/>
</dbReference>
<dbReference type="AlphaFoldDB" id="A0A158PMM9"/>